<evidence type="ECO:0000313" key="4">
    <source>
        <dbReference type="Proteomes" id="UP000030746"/>
    </source>
</evidence>
<protein>
    <recommendedName>
        <fullName evidence="2">Thioredoxin-like fold domain-containing protein</fullName>
    </recommendedName>
</protein>
<evidence type="ECO:0000313" key="3">
    <source>
        <dbReference type="EMBL" id="ESO95855.1"/>
    </source>
</evidence>
<name>V4AM94_LOTGI</name>
<dbReference type="SUPFAM" id="SSF52833">
    <property type="entry name" value="Thioredoxin-like"/>
    <property type="match status" value="1"/>
</dbReference>
<dbReference type="AlphaFoldDB" id="V4AM94"/>
<dbReference type="SFLD" id="SFLDG01200">
    <property type="entry name" value="SUF1.1"/>
    <property type="match status" value="1"/>
</dbReference>
<dbReference type="HOGENOM" id="CLU_044137_1_0_1"/>
<dbReference type="InterPro" id="IPR012336">
    <property type="entry name" value="Thioredoxin-like_fold"/>
</dbReference>
<feature type="domain" description="Thioredoxin-like fold" evidence="2">
    <location>
        <begin position="27"/>
        <end position="121"/>
    </location>
</feature>
<dbReference type="Pfam" id="PF17172">
    <property type="entry name" value="GST_N_4"/>
    <property type="match status" value="1"/>
</dbReference>
<dbReference type="SFLD" id="SFLDS00019">
    <property type="entry name" value="Glutathione_Transferase_(cytos"/>
    <property type="match status" value="1"/>
</dbReference>
<gene>
    <name evidence="3" type="ORF">LOTGIDRAFT_175070</name>
</gene>
<dbReference type="OMA" id="WDESLEM"/>
<dbReference type="RefSeq" id="XP_009053450.1">
    <property type="nucleotide sequence ID" value="XM_009055202.1"/>
</dbReference>
<organism evidence="3 4">
    <name type="scientific">Lottia gigantea</name>
    <name type="common">Giant owl limpet</name>
    <dbReference type="NCBI Taxonomy" id="225164"/>
    <lineage>
        <taxon>Eukaryota</taxon>
        <taxon>Metazoa</taxon>
        <taxon>Spiralia</taxon>
        <taxon>Lophotrochozoa</taxon>
        <taxon>Mollusca</taxon>
        <taxon>Gastropoda</taxon>
        <taxon>Patellogastropoda</taxon>
        <taxon>Lottioidea</taxon>
        <taxon>Lottiidae</taxon>
        <taxon>Lottia</taxon>
    </lineage>
</organism>
<keyword evidence="4" id="KW-1185">Reference proteome</keyword>
<dbReference type="OrthoDB" id="5809458at2759"/>
<evidence type="ECO:0000256" key="1">
    <source>
        <dbReference type="ARBA" id="ARBA00006475"/>
    </source>
</evidence>
<dbReference type="InterPro" id="IPR026928">
    <property type="entry name" value="FAX/IsoI-like"/>
</dbReference>
<comment type="similarity">
    <text evidence="1">Belongs to the FAX family.</text>
</comment>
<dbReference type="SFLD" id="SFLDG01180">
    <property type="entry name" value="SUF1"/>
    <property type="match status" value="1"/>
</dbReference>
<sequence length="180" mass="20802">MAQQTSQEPKIVLYQIGRGPFAPSLTPFAIKLETYLKMAKLPYTNFHGRKASSKGKFPWIEYNGQEVADTSFIIQFLNEKHHIDLNSHLSDSDRAIARAFRKMAEENLYWCTVSQRWVYDKSDFLSKVAGFPKFFLWLIRRNVKSELYEQGMGRHSEAEVLQIMEGDLKAISDFLGLNNS</sequence>
<accession>V4AM94</accession>
<dbReference type="KEGG" id="lgi:LOTGIDRAFT_175070"/>
<dbReference type="GeneID" id="20243006"/>
<dbReference type="InterPro" id="IPR040079">
    <property type="entry name" value="Glutathione_S-Trfase"/>
</dbReference>
<dbReference type="InterPro" id="IPR036249">
    <property type="entry name" value="Thioredoxin-like_sf"/>
</dbReference>
<dbReference type="CTD" id="20243006"/>
<dbReference type="PANTHER" id="PTHR12289:SF41">
    <property type="entry name" value="FAILED AXON CONNECTIONS-RELATED"/>
    <property type="match status" value="1"/>
</dbReference>
<dbReference type="GO" id="GO:0005737">
    <property type="term" value="C:cytoplasm"/>
    <property type="evidence" value="ECO:0007669"/>
    <property type="project" value="TreeGrafter"/>
</dbReference>
<evidence type="ECO:0000259" key="2">
    <source>
        <dbReference type="Pfam" id="PF17172"/>
    </source>
</evidence>
<dbReference type="EMBL" id="KB201602">
    <property type="protein sequence ID" value="ESO95855.1"/>
    <property type="molecule type" value="Genomic_DNA"/>
</dbReference>
<dbReference type="Proteomes" id="UP000030746">
    <property type="component" value="Unassembled WGS sequence"/>
</dbReference>
<dbReference type="PANTHER" id="PTHR12289">
    <property type="entry name" value="METAXIN RELATED"/>
    <property type="match status" value="1"/>
</dbReference>
<dbReference type="InterPro" id="IPR050931">
    <property type="entry name" value="Mito_Protein_Transport_Metaxin"/>
</dbReference>
<reference evidence="3 4" key="1">
    <citation type="journal article" date="2013" name="Nature">
        <title>Insights into bilaterian evolution from three spiralian genomes.</title>
        <authorList>
            <person name="Simakov O."/>
            <person name="Marletaz F."/>
            <person name="Cho S.J."/>
            <person name="Edsinger-Gonzales E."/>
            <person name="Havlak P."/>
            <person name="Hellsten U."/>
            <person name="Kuo D.H."/>
            <person name="Larsson T."/>
            <person name="Lv J."/>
            <person name="Arendt D."/>
            <person name="Savage R."/>
            <person name="Osoegawa K."/>
            <person name="de Jong P."/>
            <person name="Grimwood J."/>
            <person name="Chapman J.A."/>
            <person name="Shapiro H."/>
            <person name="Aerts A."/>
            <person name="Otillar R.P."/>
            <person name="Terry A.Y."/>
            <person name="Boore J.L."/>
            <person name="Grigoriev I.V."/>
            <person name="Lindberg D.R."/>
            <person name="Seaver E.C."/>
            <person name="Weisblat D.A."/>
            <person name="Putnam N.H."/>
            <person name="Rokhsar D.S."/>
        </authorList>
    </citation>
    <scope>NUCLEOTIDE SEQUENCE [LARGE SCALE GENOMIC DNA]</scope>
</reference>
<proteinExistence type="inferred from homology"/>